<keyword evidence="1" id="KW-0812">Transmembrane</keyword>
<evidence type="ECO:0000313" key="2">
    <source>
        <dbReference type="EMBL" id="CAB4282926.1"/>
    </source>
</evidence>
<protein>
    <submittedName>
        <fullName evidence="2">Uncharacterized protein</fullName>
    </submittedName>
</protein>
<dbReference type="AlphaFoldDB" id="A0A6J5V1T1"/>
<gene>
    <name evidence="2" type="ORF">CURHAP_LOCUS36628</name>
</gene>
<name>A0A6J5V1T1_PRUAR</name>
<keyword evidence="1" id="KW-1133">Transmembrane helix</keyword>
<proteinExistence type="predicted"/>
<organism evidence="2 3">
    <name type="scientific">Prunus armeniaca</name>
    <name type="common">Apricot</name>
    <name type="synonym">Armeniaca vulgaris</name>
    <dbReference type="NCBI Taxonomy" id="36596"/>
    <lineage>
        <taxon>Eukaryota</taxon>
        <taxon>Viridiplantae</taxon>
        <taxon>Streptophyta</taxon>
        <taxon>Embryophyta</taxon>
        <taxon>Tracheophyta</taxon>
        <taxon>Spermatophyta</taxon>
        <taxon>Magnoliopsida</taxon>
        <taxon>eudicotyledons</taxon>
        <taxon>Gunneridae</taxon>
        <taxon>Pentapetalae</taxon>
        <taxon>rosids</taxon>
        <taxon>fabids</taxon>
        <taxon>Rosales</taxon>
        <taxon>Rosaceae</taxon>
        <taxon>Amygdaloideae</taxon>
        <taxon>Amygdaleae</taxon>
        <taxon>Prunus</taxon>
    </lineage>
</organism>
<evidence type="ECO:0000256" key="1">
    <source>
        <dbReference type="SAM" id="Phobius"/>
    </source>
</evidence>
<feature type="transmembrane region" description="Helical" evidence="1">
    <location>
        <begin position="34"/>
        <end position="59"/>
    </location>
</feature>
<feature type="transmembrane region" description="Helical" evidence="1">
    <location>
        <begin position="71"/>
        <end position="91"/>
    </location>
</feature>
<keyword evidence="1" id="KW-0472">Membrane</keyword>
<reference evidence="2 3" key="1">
    <citation type="submission" date="2020-05" db="EMBL/GenBank/DDBJ databases">
        <authorList>
            <person name="Campoy J."/>
            <person name="Schneeberger K."/>
            <person name="Spophaly S."/>
        </authorList>
    </citation>
    <scope>NUCLEOTIDE SEQUENCE [LARGE SCALE GENOMIC DNA]</scope>
    <source>
        <strain evidence="2">PruArmRojPasFocal</strain>
    </source>
</reference>
<accession>A0A6J5V1T1</accession>
<sequence length="140" mass="15256">MDALTSDSPIGLCGGVTLCSSQSQGFWFGSGSDWVLVFSFPPSLIQVVVPLDCIAFVRSRIFGVGHDFKRLGLMVVLTVPLSTGSIVLGLWDPSGDRNFTVVEQFIYIDEFAIKVMEANLEGFPNFPWCVCRNACGLGIR</sequence>
<dbReference type="EMBL" id="CAEKDK010000006">
    <property type="protein sequence ID" value="CAB4282926.1"/>
    <property type="molecule type" value="Genomic_DNA"/>
</dbReference>
<dbReference type="Proteomes" id="UP000507222">
    <property type="component" value="Unassembled WGS sequence"/>
</dbReference>
<evidence type="ECO:0000313" key="3">
    <source>
        <dbReference type="Proteomes" id="UP000507222"/>
    </source>
</evidence>